<comment type="caution">
    <text evidence="3">The sequence shown here is derived from an EMBL/GenBank/DDBJ whole genome shotgun (WGS) entry which is preliminary data.</text>
</comment>
<dbReference type="OrthoDB" id="9785831at2"/>
<proteinExistence type="predicted"/>
<feature type="domain" description="DUF4833" evidence="2">
    <location>
        <begin position="62"/>
        <end position="193"/>
    </location>
</feature>
<dbReference type="AlphaFoldDB" id="A0A4U7MWH7"/>
<dbReference type="Pfam" id="PF16117">
    <property type="entry name" value="DUF4833"/>
    <property type="match status" value="1"/>
</dbReference>
<feature type="region of interest" description="Disordered" evidence="1">
    <location>
        <begin position="37"/>
        <end position="57"/>
    </location>
</feature>
<sequence>MSFFALTSLRGSYIAVIFALLLSAPVDLYAGPDLSLQSSTPSRSLPKARSDFPTPQDSDQVFYVQRSMNANTVVYKVNFASDGTLSSNRPMSAYWRRFNTTGAVKSLSFLEKSFAYGVSTHPNVDGKTHSVKFAALPKLSVTLRQSDKHKAALWANINNQEYRMISAFLDLDESGLFPKVVRLRLYTSEPNTGLFVTHLVSVSGGDIRK</sequence>
<protein>
    <submittedName>
        <fullName evidence="3">DUF4833 domain-containing protein</fullName>
    </submittedName>
</protein>
<keyword evidence="4" id="KW-1185">Reference proteome</keyword>
<dbReference type="InterPro" id="IPR032269">
    <property type="entry name" value="DUF4833"/>
</dbReference>
<dbReference type="Proteomes" id="UP000306575">
    <property type="component" value="Unassembled WGS sequence"/>
</dbReference>
<gene>
    <name evidence="3" type="ORF">FAP39_14400</name>
</gene>
<accession>A0A4U7MWH7</accession>
<organism evidence="3 4">
    <name type="scientific">Shimia litoralis</name>
    <dbReference type="NCBI Taxonomy" id="420403"/>
    <lineage>
        <taxon>Bacteria</taxon>
        <taxon>Pseudomonadati</taxon>
        <taxon>Pseudomonadota</taxon>
        <taxon>Alphaproteobacteria</taxon>
        <taxon>Rhodobacterales</taxon>
        <taxon>Roseobacteraceae</taxon>
    </lineage>
</organism>
<dbReference type="RefSeq" id="WP_138017082.1">
    <property type="nucleotide sequence ID" value="NZ_SULI01000023.1"/>
</dbReference>
<reference evidence="3 4" key="1">
    <citation type="submission" date="2019-04" db="EMBL/GenBank/DDBJ databases">
        <title>Genome sequence of Pelagicola litoralis CL-ES2.</title>
        <authorList>
            <person name="Cao J."/>
        </authorList>
    </citation>
    <scope>NUCLEOTIDE SEQUENCE [LARGE SCALE GENOMIC DNA]</scope>
    <source>
        <strain evidence="3 4">CL-ES2</strain>
    </source>
</reference>
<evidence type="ECO:0000256" key="1">
    <source>
        <dbReference type="SAM" id="MobiDB-lite"/>
    </source>
</evidence>
<name>A0A4U7MWH7_9RHOB</name>
<evidence type="ECO:0000313" key="4">
    <source>
        <dbReference type="Proteomes" id="UP000306575"/>
    </source>
</evidence>
<dbReference type="EMBL" id="SULI01000023">
    <property type="protein sequence ID" value="TKZ17368.1"/>
    <property type="molecule type" value="Genomic_DNA"/>
</dbReference>
<evidence type="ECO:0000259" key="2">
    <source>
        <dbReference type="Pfam" id="PF16117"/>
    </source>
</evidence>
<evidence type="ECO:0000313" key="3">
    <source>
        <dbReference type="EMBL" id="TKZ17368.1"/>
    </source>
</evidence>